<feature type="compositionally biased region" description="Basic and acidic residues" evidence="1">
    <location>
        <begin position="220"/>
        <end position="237"/>
    </location>
</feature>
<feature type="domain" description="Aminoglycoside phosphotransferase" evidence="2">
    <location>
        <begin position="83"/>
        <end position="112"/>
    </location>
</feature>
<feature type="compositionally biased region" description="Basic and acidic residues" evidence="1">
    <location>
        <begin position="266"/>
        <end position="296"/>
    </location>
</feature>
<feature type="region of interest" description="Disordered" evidence="1">
    <location>
        <begin position="204"/>
        <end position="317"/>
    </location>
</feature>
<comment type="caution">
    <text evidence="3">The sequence shown here is derived from an EMBL/GenBank/DDBJ whole genome shotgun (WGS) entry which is preliminary data.</text>
</comment>
<accession>A0ABQ5KXB6</accession>
<evidence type="ECO:0000313" key="3">
    <source>
        <dbReference type="EMBL" id="GKT37100.1"/>
    </source>
</evidence>
<name>A0ABQ5KXB6_9EUKA</name>
<protein>
    <recommendedName>
        <fullName evidence="2">Aminoglycoside phosphotransferase domain-containing protein</fullName>
    </recommendedName>
</protein>
<gene>
    <name evidence="3" type="ORF">ADUPG1_009950</name>
</gene>
<organism evidence="3 4">
    <name type="scientific">Aduncisulcus paluster</name>
    <dbReference type="NCBI Taxonomy" id="2918883"/>
    <lineage>
        <taxon>Eukaryota</taxon>
        <taxon>Metamonada</taxon>
        <taxon>Carpediemonas-like organisms</taxon>
        <taxon>Aduncisulcus</taxon>
    </lineage>
</organism>
<feature type="non-terminal residue" evidence="3">
    <location>
        <position position="405"/>
    </location>
</feature>
<dbReference type="Pfam" id="PF01636">
    <property type="entry name" value="APH"/>
    <property type="match status" value="1"/>
</dbReference>
<dbReference type="Proteomes" id="UP001057375">
    <property type="component" value="Unassembled WGS sequence"/>
</dbReference>
<reference evidence="3" key="1">
    <citation type="submission" date="2022-03" db="EMBL/GenBank/DDBJ databases">
        <title>Draft genome sequence of Aduncisulcus paluster, a free-living microaerophilic Fornicata.</title>
        <authorList>
            <person name="Yuyama I."/>
            <person name="Kume K."/>
            <person name="Tamura T."/>
            <person name="Inagaki Y."/>
            <person name="Hashimoto T."/>
        </authorList>
    </citation>
    <scope>NUCLEOTIDE SEQUENCE</scope>
    <source>
        <strain evidence="3">NY0171</strain>
    </source>
</reference>
<sequence length="405" mass="47046">MSLFSKYSRNPEQEERITNLVRKKGLFTPELVSNSNGELHYINIATTHADLSHYYWKPGSSPKTMFFRSVCYKTLIYIAELARYGISHGDIHPRNIMINRKDGNICLIDFENGTDNCSSKVKHRSLFFGVPAFTSVYQDVGYRHPLLDAESCVYSIARASHGPDTLPWYRLCAIGGNRNDNARVMHEKMAFRWAIMQIPELDEEMKEMKKSSSDSPIQKQKIEHGEKRIAQIKQKREERRRKRMERSSSPPPLSSDLHSPFFSSAIDREHADEKHHDSDKHYDRPERSGKRTDIDRASAQSARDSSESIMSQEPLTSKDKEAIVDPLVILREQEIRRRRQEKKDKQLLKREEGNEWNVPLLLLLSLPTFIPHFFLLRSTESMLMRSIMTAINIMIGLKEVERELI</sequence>
<evidence type="ECO:0000313" key="4">
    <source>
        <dbReference type="Proteomes" id="UP001057375"/>
    </source>
</evidence>
<dbReference type="Gene3D" id="1.10.510.10">
    <property type="entry name" value="Transferase(Phosphotransferase) domain 1"/>
    <property type="match status" value="1"/>
</dbReference>
<keyword evidence="4" id="KW-1185">Reference proteome</keyword>
<evidence type="ECO:0000259" key="2">
    <source>
        <dbReference type="Pfam" id="PF01636"/>
    </source>
</evidence>
<dbReference type="InterPro" id="IPR002575">
    <property type="entry name" value="Aminoglycoside_PTrfase"/>
</dbReference>
<dbReference type="SUPFAM" id="SSF56112">
    <property type="entry name" value="Protein kinase-like (PK-like)"/>
    <property type="match status" value="1"/>
</dbReference>
<proteinExistence type="predicted"/>
<feature type="compositionally biased region" description="Low complexity" evidence="1">
    <location>
        <begin position="254"/>
        <end position="264"/>
    </location>
</feature>
<dbReference type="InterPro" id="IPR011009">
    <property type="entry name" value="Kinase-like_dom_sf"/>
</dbReference>
<dbReference type="EMBL" id="BQXS01011385">
    <property type="protein sequence ID" value="GKT37100.1"/>
    <property type="molecule type" value="Genomic_DNA"/>
</dbReference>
<feature type="compositionally biased region" description="Low complexity" evidence="1">
    <location>
        <begin position="297"/>
        <end position="309"/>
    </location>
</feature>
<evidence type="ECO:0000256" key="1">
    <source>
        <dbReference type="SAM" id="MobiDB-lite"/>
    </source>
</evidence>